<evidence type="ECO:0000313" key="2">
    <source>
        <dbReference type="Proteomes" id="UP001181693"/>
    </source>
</evidence>
<proteinExistence type="predicted"/>
<gene>
    <name evidence="1" type="ORF">GDO54_003394</name>
</gene>
<accession>A0AAV2ZIZ4</accession>
<organism evidence="1 2">
    <name type="scientific">Pyxicephalus adspersus</name>
    <name type="common">African bullfrog</name>
    <dbReference type="NCBI Taxonomy" id="30357"/>
    <lineage>
        <taxon>Eukaryota</taxon>
        <taxon>Metazoa</taxon>
        <taxon>Chordata</taxon>
        <taxon>Craniata</taxon>
        <taxon>Vertebrata</taxon>
        <taxon>Euteleostomi</taxon>
        <taxon>Amphibia</taxon>
        <taxon>Batrachia</taxon>
        <taxon>Anura</taxon>
        <taxon>Neobatrachia</taxon>
        <taxon>Ranoidea</taxon>
        <taxon>Pyxicephalidae</taxon>
        <taxon>Pyxicephalinae</taxon>
        <taxon>Pyxicephalus</taxon>
    </lineage>
</organism>
<name>A0AAV2ZIZ4_PYXAD</name>
<evidence type="ECO:0000313" key="1">
    <source>
        <dbReference type="EMBL" id="DBA15941.1"/>
    </source>
</evidence>
<dbReference type="AlphaFoldDB" id="A0AAV2ZIZ4"/>
<protein>
    <submittedName>
        <fullName evidence="1">Uncharacterized protein</fullName>
    </submittedName>
</protein>
<dbReference type="Proteomes" id="UP001181693">
    <property type="component" value="Unassembled WGS sequence"/>
</dbReference>
<dbReference type="EMBL" id="DYDO01000011">
    <property type="protein sequence ID" value="DBA15941.1"/>
    <property type="molecule type" value="Genomic_DNA"/>
</dbReference>
<reference evidence="1" key="1">
    <citation type="thesis" date="2020" institute="ProQuest LLC" country="789 East Eisenhower Parkway, Ann Arbor, MI, USA">
        <title>Comparative Genomics and Chromosome Evolution.</title>
        <authorList>
            <person name="Mudd A.B."/>
        </authorList>
    </citation>
    <scope>NUCLEOTIDE SEQUENCE</scope>
    <source>
        <strain evidence="1">1538</strain>
        <tissue evidence="1">Blood</tissue>
    </source>
</reference>
<keyword evidence="2" id="KW-1185">Reference proteome</keyword>
<sequence>MLKTASLPIVNTAFAYRSMIMESTISAVFYHAVNHAAKYYHLACLSFITKHNQALVKRKHYVEENRLNPYKELFHGSLKVLHALQDVQIISSENTKSNL</sequence>
<comment type="caution">
    <text evidence="1">The sequence shown here is derived from an EMBL/GenBank/DDBJ whole genome shotgun (WGS) entry which is preliminary data.</text>
</comment>